<protein>
    <submittedName>
        <fullName evidence="4">GNAT family N-acetyltransferase</fullName>
        <ecNumber evidence="4">2.3.1.-</ecNumber>
    </submittedName>
</protein>
<dbReference type="EMBL" id="JANEYT010000014">
    <property type="protein sequence ID" value="MCQ1058066.1"/>
    <property type="molecule type" value="Genomic_DNA"/>
</dbReference>
<dbReference type="SUPFAM" id="SSF55729">
    <property type="entry name" value="Acyl-CoA N-acyltransferases (Nat)"/>
    <property type="match status" value="1"/>
</dbReference>
<evidence type="ECO:0000313" key="4">
    <source>
        <dbReference type="EMBL" id="MCQ1058066.1"/>
    </source>
</evidence>
<dbReference type="PANTHER" id="PTHR43420">
    <property type="entry name" value="ACETYLTRANSFERASE"/>
    <property type="match status" value="1"/>
</dbReference>
<keyword evidence="2 4" id="KW-0012">Acyltransferase</keyword>
<dbReference type="EC" id="2.3.1.-" evidence="4"/>
<evidence type="ECO:0000256" key="2">
    <source>
        <dbReference type="ARBA" id="ARBA00023315"/>
    </source>
</evidence>
<sequence>MSIKIRHVEKEDIPAIRDIYAGRNAYSGTLQLPHPSLEMWQQRLENLPANVYSLLAEIDGKVVGQAGFAVEQNPRRRHVAGFGMAVHDDYQGRGVGTQLLTALIDLAENWIGVTRIELTVYTDNLSAIALYEKLGFVIEGTSRNYALRNGEYVDVYQMARLRESLGREAPTVN</sequence>
<dbReference type="GO" id="GO:0016746">
    <property type="term" value="F:acyltransferase activity"/>
    <property type="evidence" value="ECO:0007669"/>
    <property type="project" value="UniProtKB-KW"/>
</dbReference>
<dbReference type="RefSeq" id="WP_255041827.1">
    <property type="nucleotide sequence ID" value="NZ_JANEYT010000014.1"/>
</dbReference>
<reference evidence="4 5" key="1">
    <citation type="submission" date="2022-07" db="EMBL/GenBank/DDBJ databases">
        <title>Photobacterium pectinilyticum sp. nov., a marine bacterium isolated from surface seawater of Qingdao offshore.</title>
        <authorList>
            <person name="Wang X."/>
        </authorList>
    </citation>
    <scope>NUCLEOTIDE SEQUENCE [LARGE SCALE GENOMIC DNA]</scope>
    <source>
        <strain evidence="4 5">ZSDE20</strain>
    </source>
</reference>
<dbReference type="InterPro" id="IPR050680">
    <property type="entry name" value="YpeA/RimI_acetyltransf"/>
</dbReference>
<dbReference type="CDD" id="cd04301">
    <property type="entry name" value="NAT_SF"/>
    <property type="match status" value="1"/>
</dbReference>
<dbReference type="InterPro" id="IPR016181">
    <property type="entry name" value="Acyl_CoA_acyltransferase"/>
</dbReference>
<accession>A0ABT1N002</accession>
<dbReference type="InterPro" id="IPR000182">
    <property type="entry name" value="GNAT_dom"/>
</dbReference>
<dbReference type="PROSITE" id="PS51186">
    <property type="entry name" value="GNAT"/>
    <property type="match status" value="1"/>
</dbReference>
<comment type="caution">
    <text evidence="4">The sequence shown here is derived from an EMBL/GenBank/DDBJ whole genome shotgun (WGS) entry which is preliminary data.</text>
</comment>
<evidence type="ECO:0000259" key="3">
    <source>
        <dbReference type="PROSITE" id="PS51186"/>
    </source>
</evidence>
<proteinExistence type="predicted"/>
<keyword evidence="1 4" id="KW-0808">Transferase</keyword>
<dbReference type="Gene3D" id="3.40.630.30">
    <property type="match status" value="1"/>
</dbReference>
<feature type="domain" description="N-acetyltransferase" evidence="3">
    <location>
        <begin position="3"/>
        <end position="163"/>
    </location>
</feature>
<evidence type="ECO:0000313" key="5">
    <source>
        <dbReference type="Proteomes" id="UP001524460"/>
    </source>
</evidence>
<dbReference type="Proteomes" id="UP001524460">
    <property type="component" value="Unassembled WGS sequence"/>
</dbReference>
<keyword evidence="5" id="KW-1185">Reference proteome</keyword>
<evidence type="ECO:0000256" key="1">
    <source>
        <dbReference type="ARBA" id="ARBA00022679"/>
    </source>
</evidence>
<name>A0ABT1N002_9GAMM</name>
<dbReference type="Pfam" id="PF00583">
    <property type="entry name" value="Acetyltransf_1"/>
    <property type="match status" value="1"/>
</dbReference>
<organism evidence="4 5">
    <name type="scientific">Photobacterium pectinilyticum</name>
    <dbReference type="NCBI Taxonomy" id="2906793"/>
    <lineage>
        <taxon>Bacteria</taxon>
        <taxon>Pseudomonadati</taxon>
        <taxon>Pseudomonadota</taxon>
        <taxon>Gammaproteobacteria</taxon>
        <taxon>Vibrionales</taxon>
        <taxon>Vibrionaceae</taxon>
        <taxon>Photobacterium</taxon>
    </lineage>
</organism>
<gene>
    <name evidence="4" type="ORF">NHN17_08345</name>
</gene>